<dbReference type="InterPro" id="IPR052711">
    <property type="entry name" value="Zinc_ADH-like"/>
</dbReference>
<keyword evidence="3" id="KW-1185">Reference proteome</keyword>
<dbReference type="PANTHER" id="PTHR45033:SF3">
    <property type="entry name" value="DEHYDROGENASE, PUTATIVE (AFU_ORTHOLOGUE AFUA_2G13270)-RELATED"/>
    <property type="match status" value="1"/>
</dbReference>
<evidence type="ECO:0000313" key="3">
    <source>
        <dbReference type="Proteomes" id="UP001217838"/>
    </source>
</evidence>
<protein>
    <submittedName>
        <fullName evidence="2">Zinc-binding dehydrogenase</fullName>
    </submittedName>
</protein>
<sequence>MGAVEDGGVRMIDTEAWVLYERSGPIQSALDSDDFRLEKFSFPGPESDELLVEPLFGSWEGNMTHSLQRRPIDICSQRRERRVVIGNGSVLRVLRAGSDVRGIHEGDVGILYGGHVQDEFGYTVLVQGYDAPGTVGVLAKRTKVPARNFLPLPLASNYRLEQWAAFSVRYLTAWSNYRVAIGAYRLQVDAHEDPAPYVLGWGGGSTLAALDLARRAGCRTAMVSGSSERLAELAGLGIVGIDRKSFSDIEYDEARYQRDPEYRAAYRRSERVFLDTVRDWTHGRNAAIVFDYIGAPVFRASVKALARQGVLATAGWLLGMQMTVNRAIECIGRHVHVHSHYIRHGDSPAAMDYAVREGWMPQVSEIYSWEEIGRLARDATAGRLRSYFPVYGVNPI</sequence>
<dbReference type="SUPFAM" id="SSF50129">
    <property type="entry name" value="GroES-like"/>
    <property type="match status" value="1"/>
</dbReference>
<evidence type="ECO:0000259" key="1">
    <source>
        <dbReference type="Pfam" id="PF00107"/>
    </source>
</evidence>
<organism evidence="2 3">
    <name type="scientific">Nannocystis radixulma</name>
    <dbReference type="NCBI Taxonomy" id="2995305"/>
    <lineage>
        <taxon>Bacteria</taxon>
        <taxon>Pseudomonadati</taxon>
        <taxon>Myxococcota</taxon>
        <taxon>Polyangia</taxon>
        <taxon>Nannocystales</taxon>
        <taxon>Nannocystaceae</taxon>
        <taxon>Nannocystis</taxon>
    </lineage>
</organism>
<dbReference type="Gene3D" id="3.40.50.720">
    <property type="entry name" value="NAD(P)-binding Rossmann-like Domain"/>
    <property type="match status" value="1"/>
</dbReference>
<gene>
    <name evidence="2" type="ORF">POL58_30310</name>
</gene>
<dbReference type="PANTHER" id="PTHR45033">
    <property type="match status" value="1"/>
</dbReference>
<dbReference type="Gene3D" id="3.90.180.10">
    <property type="entry name" value="Medium-chain alcohol dehydrogenases, catalytic domain"/>
    <property type="match status" value="1"/>
</dbReference>
<dbReference type="InterPro" id="IPR011032">
    <property type="entry name" value="GroES-like_sf"/>
</dbReference>
<name>A0ABT5BD48_9BACT</name>
<dbReference type="InterPro" id="IPR036291">
    <property type="entry name" value="NAD(P)-bd_dom_sf"/>
</dbReference>
<dbReference type="SUPFAM" id="SSF51735">
    <property type="entry name" value="NAD(P)-binding Rossmann-fold domains"/>
    <property type="match status" value="1"/>
</dbReference>
<evidence type="ECO:0000313" key="2">
    <source>
        <dbReference type="EMBL" id="MDC0672079.1"/>
    </source>
</evidence>
<dbReference type="EMBL" id="JAQNDN010000019">
    <property type="protein sequence ID" value="MDC0672079.1"/>
    <property type="molecule type" value="Genomic_DNA"/>
</dbReference>
<feature type="domain" description="Alcohol dehydrogenase-like C-terminal" evidence="1">
    <location>
        <begin position="207"/>
        <end position="325"/>
    </location>
</feature>
<dbReference type="InterPro" id="IPR013149">
    <property type="entry name" value="ADH-like_C"/>
</dbReference>
<dbReference type="Proteomes" id="UP001217838">
    <property type="component" value="Unassembled WGS sequence"/>
</dbReference>
<accession>A0ABT5BD48</accession>
<dbReference type="Pfam" id="PF00107">
    <property type="entry name" value="ADH_zinc_N"/>
    <property type="match status" value="1"/>
</dbReference>
<dbReference type="RefSeq" id="WP_272003254.1">
    <property type="nucleotide sequence ID" value="NZ_JAQNDN010000019.1"/>
</dbReference>
<comment type="caution">
    <text evidence="2">The sequence shown here is derived from an EMBL/GenBank/DDBJ whole genome shotgun (WGS) entry which is preliminary data.</text>
</comment>
<reference evidence="2 3" key="1">
    <citation type="submission" date="2022-11" db="EMBL/GenBank/DDBJ databases">
        <title>Minimal conservation of predation-associated metabolite biosynthetic gene clusters underscores biosynthetic potential of Myxococcota including descriptions for ten novel species: Archangium lansinium sp. nov., Myxococcus landrumus sp. nov., Nannocystis bai.</title>
        <authorList>
            <person name="Ahearne A."/>
            <person name="Stevens C."/>
            <person name="Dowd S."/>
        </authorList>
    </citation>
    <scope>NUCLEOTIDE SEQUENCE [LARGE SCALE GENOMIC DNA]</scope>
    <source>
        <strain evidence="2 3">NCELM</strain>
    </source>
</reference>
<proteinExistence type="predicted"/>